<evidence type="ECO:0000313" key="1">
    <source>
        <dbReference type="EMBL" id="KAK2567852.1"/>
    </source>
</evidence>
<proteinExistence type="predicted"/>
<dbReference type="EMBL" id="JARQWQ010000013">
    <property type="protein sequence ID" value="KAK2567852.1"/>
    <property type="molecule type" value="Genomic_DNA"/>
</dbReference>
<gene>
    <name evidence="1" type="ORF">P5673_007736</name>
</gene>
<dbReference type="Proteomes" id="UP001249851">
    <property type="component" value="Unassembled WGS sequence"/>
</dbReference>
<reference evidence="1" key="1">
    <citation type="journal article" date="2023" name="G3 (Bethesda)">
        <title>Whole genome assembly and annotation of the endangered Caribbean coral Acropora cervicornis.</title>
        <authorList>
            <person name="Selwyn J.D."/>
            <person name="Vollmer S.V."/>
        </authorList>
    </citation>
    <scope>NUCLEOTIDE SEQUENCE</scope>
    <source>
        <strain evidence="1">K2</strain>
    </source>
</reference>
<dbReference type="AlphaFoldDB" id="A0AAD9QUZ2"/>
<comment type="caution">
    <text evidence="1">The sequence shown here is derived from an EMBL/GenBank/DDBJ whole genome shotgun (WGS) entry which is preliminary data.</text>
</comment>
<name>A0AAD9QUZ2_ACRCE</name>
<sequence length="121" mass="13725">MRAVTRYYETKRQQYLDSLPACKELVEKKQLEKKLACRRRRLVTKFDRICEENASIAASSTNTCKSVLDELPDTRNAENEASCSVKEPVAEFRSTANKCTHRRPSCTSLCNTLYCGAPGLQ</sequence>
<keyword evidence="2" id="KW-1185">Reference proteome</keyword>
<organism evidence="1 2">
    <name type="scientific">Acropora cervicornis</name>
    <name type="common">Staghorn coral</name>
    <dbReference type="NCBI Taxonomy" id="6130"/>
    <lineage>
        <taxon>Eukaryota</taxon>
        <taxon>Metazoa</taxon>
        <taxon>Cnidaria</taxon>
        <taxon>Anthozoa</taxon>
        <taxon>Hexacorallia</taxon>
        <taxon>Scleractinia</taxon>
        <taxon>Astrocoeniina</taxon>
        <taxon>Acroporidae</taxon>
        <taxon>Acropora</taxon>
    </lineage>
</organism>
<protein>
    <submittedName>
        <fullName evidence="1">Uncharacterized protein</fullName>
    </submittedName>
</protein>
<reference evidence="1" key="2">
    <citation type="journal article" date="2023" name="Science">
        <title>Genomic signatures of disease resistance in endangered staghorn corals.</title>
        <authorList>
            <person name="Vollmer S.V."/>
            <person name="Selwyn J.D."/>
            <person name="Despard B.A."/>
            <person name="Roesel C.L."/>
        </authorList>
    </citation>
    <scope>NUCLEOTIDE SEQUENCE</scope>
    <source>
        <tissue evidence="1">Whole Organism</tissue>
    </source>
</reference>
<accession>A0AAD9QUZ2</accession>
<evidence type="ECO:0000313" key="2">
    <source>
        <dbReference type="Proteomes" id="UP001249851"/>
    </source>
</evidence>